<proteinExistence type="predicted"/>
<dbReference type="VEuPathDB" id="FungiDB:BO97DRAFT_267385"/>
<organism evidence="2 3">
    <name type="scientific">Aspergillus homomorphus (strain CBS 101889)</name>
    <dbReference type="NCBI Taxonomy" id="1450537"/>
    <lineage>
        <taxon>Eukaryota</taxon>
        <taxon>Fungi</taxon>
        <taxon>Dikarya</taxon>
        <taxon>Ascomycota</taxon>
        <taxon>Pezizomycotina</taxon>
        <taxon>Eurotiomycetes</taxon>
        <taxon>Eurotiomycetidae</taxon>
        <taxon>Eurotiales</taxon>
        <taxon>Aspergillaceae</taxon>
        <taxon>Aspergillus</taxon>
        <taxon>Aspergillus subgen. Circumdati</taxon>
    </lineage>
</organism>
<dbReference type="AlphaFoldDB" id="A0A395HGS6"/>
<gene>
    <name evidence="2" type="ORF">BO97DRAFT_267385</name>
</gene>
<evidence type="ECO:0000313" key="2">
    <source>
        <dbReference type="EMBL" id="RAL07111.1"/>
    </source>
</evidence>
<feature type="compositionally biased region" description="Basic and acidic residues" evidence="1">
    <location>
        <begin position="201"/>
        <end position="229"/>
    </location>
</feature>
<name>A0A395HGS6_ASPHC</name>
<keyword evidence="3" id="KW-1185">Reference proteome</keyword>
<dbReference type="EMBL" id="KZ824340">
    <property type="protein sequence ID" value="RAL07111.1"/>
    <property type="molecule type" value="Genomic_DNA"/>
</dbReference>
<accession>A0A395HGS6</accession>
<evidence type="ECO:0000313" key="3">
    <source>
        <dbReference type="Proteomes" id="UP000248961"/>
    </source>
</evidence>
<dbReference type="Proteomes" id="UP000248961">
    <property type="component" value="Unassembled WGS sequence"/>
</dbReference>
<reference evidence="2 3" key="1">
    <citation type="submission" date="2018-02" db="EMBL/GenBank/DDBJ databases">
        <title>The genomes of Aspergillus section Nigri reveals drivers in fungal speciation.</title>
        <authorList>
            <consortium name="DOE Joint Genome Institute"/>
            <person name="Vesth T.C."/>
            <person name="Nybo J."/>
            <person name="Theobald S."/>
            <person name="Brandl J."/>
            <person name="Frisvad J.C."/>
            <person name="Nielsen K.F."/>
            <person name="Lyhne E.K."/>
            <person name="Kogle M.E."/>
            <person name="Kuo A."/>
            <person name="Riley R."/>
            <person name="Clum A."/>
            <person name="Nolan M."/>
            <person name="Lipzen A."/>
            <person name="Salamov A."/>
            <person name="Henrissat B."/>
            <person name="Wiebenga A."/>
            <person name="De vries R.P."/>
            <person name="Grigoriev I.V."/>
            <person name="Mortensen U.H."/>
            <person name="Andersen M.R."/>
            <person name="Baker S.E."/>
        </authorList>
    </citation>
    <scope>NUCLEOTIDE SEQUENCE [LARGE SCALE GENOMIC DNA]</scope>
    <source>
        <strain evidence="2 3">CBS 101889</strain>
    </source>
</reference>
<dbReference type="OrthoDB" id="4506906at2759"/>
<feature type="region of interest" description="Disordered" evidence="1">
    <location>
        <begin position="201"/>
        <end position="239"/>
    </location>
</feature>
<dbReference type="GeneID" id="37195241"/>
<sequence>MASHRMIPTARPPSPESSQQGRSSPHPWASRRRDRDAGNVSQDEDEDEVLYDLDETALAQLPTHLQEAMRQLQLERVHNFQRASTGLRPGTGARPPRPTFHSYYAETWFQNMMARLTADQEMSEAHHVRNAQASSSQPEQDWRERKSQSLQATATYGKDSIWFANDGDLETSSQDVMVSEYEPELSSTRLKRFAPNFYEPRADERGKPLYETDSEGSKERLADNREAAPRQRKGSRSIISSMRCRVRRSVQRMGKLWKR</sequence>
<feature type="region of interest" description="Disordered" evidence="1">
    <location>
        <begin position="120"/>
        <end position="150"/>
    </location>
</feature>
<protein>
    <submittedName>
        <fullName evidence="2">Uncharacterized protein</fullName>
    </submittedName>
</protein>
<feature type="region of interest" description="Disordered" evidence="1">
    <location>
        <begin position="1"/>
        <end position="48"/>
    </location>
</feature>
<dbReference type="RefSeq" id="XP_025546265.1">
    <property type="nucleotide sequence ID" value="XM_025690952.1"/>
</dbReference>
<evidence type="ECO:0000256" key="1">
    <source>
        <dbReference type="SAM" id="MobiDB-lite"/>
    </source>
</evidence>